<feature type="binding site" evidence="4">
    <location>
        <position position="184"/>
    </location>
    <ligand>
        <name>NADP(+)</name>
        <dbReference type="ChEBI" id="CHEBI:58349"/>
    </ligand>
</feature>
<feature type="domain" description="NAD-dependent epimerase/dehydratase" evidence="5">
    <location>
        <begin position="3"/>
        <end position="250"/>
    </location>
</feature>
<dbReference type="KEGG" id="mbry:B1812_17360"/>
<dbReference type="UniPathway" id="UPA00356">
    <property type="reaction ID" value="UER00440"/>
</dbReference>
<protein>
    <recommendedName>
        <fullName evidence="4">ADP-L-glycero-D-manno-heptose-6-epimerase</fullName>
        <ecNumber evidence="4">5.1.3.20</ecNumber>
    </recommendedName>
    <alternativeName>
        <fullName evidence="4">ADP-L-glycero-beta-D-manno-heptose-6-epimerase</fullName>
        <shortName evidence="4">ADP-glyceromanno-heptose 6-epimerase</shortName>
        <shortName evidence="4">ADP-hep 6-epimerase</shortName>
        <shortName evidence="4">AGME</shortName>
    </alternativeName>
</protein>
<reference evidence="6 7" key="1">
    <citation type="submission" date="2017-02" db="EMBL/GenBank/DDBJ databases">
        <authorList>
            <person name="Peterson S.W."/>
        </authorList>
    </citation>
    <scope>NUCLEOTIDE SEQUENCE [LARGE SCALE GENOMIC DNA]</scope>
    <source>
        <strain evidence="6 7">S285</strain>
    </source>
</reference>
<dbReference type="PANTHER" id="PTHR43103:SF3">
    <property type="entry name" value="ADP-L-GLYCERO-D-MANNO-HEPTOSE-6-EPIMERASE"/>
    <property type="match status" value="1"/>
</dbReference>
<dbReference type="Pfam" id="PF01370">
    <property type="entry name" value="Epimerase"/>
    <property type="match status" value="1"/>
</dbReference>
<feature type="binding site" evidence="4">
    <location>
        <begin position="73"/>
        <end position="77"/>
    </location>
    <ligand>
        <name>NADP(+)</name>
        <dbReference type="ChEBI" id="CHEBI:58349"/>
    </ligand>
</feature>
<dbReference type="GO" id="GO:0008712">
    <property type="term" value="F:ADP-glyceromanno-heptose 6-epimerase activity"/>
    <property type="evidence" value="ECO:0007669"/>
    <property type="project" value="UniProtKB-UniRule"/>
</dbReference>
<comment type="pathway">
    <text evidence="4">Nucleotide-sugar biosynthesis; ADP-L-glycero-beta-D-manno-heptose biosynthesis; ADP-L-glycero-beta-D-manno-heptose from D-glycero-beta-D-manno-heptose 7-phosphate: step 4/4.</text>
</comment>
<comment type="subunit">
    <text evidence="4">Homopentamer.</text>
</comment>
<feature type="binding site" evidence="4">
    <location>
        <position position="221"/>
    </location>
    <ligand>
        <name>substrate</name>
    </ligand>
</feature>
<keyword evidence="1 4" id="KW-0521">NADP</keyword>
<dbReference type="Gene3D" id="3.90.25.10">
    <property type="entry name" value="UDP-galactose 4-epimerase, domain 1"/>
    <property type="match status" value="1"/>
</dbReference>
<evidence type="ECO:0000313" key="7">
    <source>
        <dbReference type="Proteomes" id="UP000193978"/>
    </source>
</evidence>
<dbReference type="Gene3D" id="3.40.50.720">
    <property type="entry name" value="NAD(P)-binding Rossmann-like Domain"/>
    <property type="match status" value="1"/>
</dbReference>
<feature type="binding site" evidence="4">
    <location>
        <begin position="207"/>
        <end position="210"/>
    </location>
    <ligand>
        <name>substrate</name>
    </ligand>
</feature>
<evidence type="ECO:0000256" key="4">
    <source>
        <dbReference type="HAMAP-Rule" id="MF_01601"/>
    </source>
</evidence>
<organism evidence="6 7">
    <name type="scientific">Methylocystis bryophila</name>
    <dbReference type="NCBI Taxonomy" id="655015"/>
    <lineage>
        <taxon>Bacteria</taxon>
        <taxon>Pseudomonadati</taxon>
        <taxon>Pseudomonadota</taxon>
        <taxon>Alphaproteobacteria</taxon>
        <taxon>Hyphomicrobiales</taxon>
        <taxon>Methylocystaceae</taxon>
        <taxon>Methylocystis</taxon>
    </lineage>
</organism>
<dbReference type="InterPro" id="IPR001509">
    <property type="entry name" value="Epimerase_deHydtase"/>
</dbReference>
<evidence type="ECO:0000313" key="6">
    <source>
        <dbReference type="EMBL" id="ARN82560.1"/>
    </source>
</evidence>
<dbReference type="AlphaFoldDB" id="A0A1W6MY99"/>
<dbReference type="InterPro" id="IPR036291">
    <property type="entry name" value="NAD(P)-bd_dom_sf"/>
</dbReference>
<comment type="cofactor">
    <cofactor evidence="4">
        <name>NADP(+)</name>
        <dbReference type="ChEBI" id="CHEBI:58349"/>
    </cofactor>
    <text evidence="4">Binds 1 NADP(+) per subunit.</text>
</comment>
<feature type="binding site" evidence="4">
    <location>
        <position position="287"/>
    </location>
    <ligand>
        <name>substrate</name>
    </ligand>
</feature>
<dbReference type="OrthoDB" id="9801785at2"/>
<feature type="binding site" evidence="4">
    <location>
        <position position="90"/>
    </location>
    <ligand>
        <name>NADP(+)</name>
        <dbReference type="ChEBI" id="CHEBI:58349"/>
    </ligand>
</feature>
<feature type="binding site" evidence="4">
    <location>
        <begin position="30"/>
        <end position="31"/>
    </location>
    <ligand>
        <name>NADP(+)</name>
        <dbReference type="ChEBI" id="CHEBI:58349"/>
    </ligand>
</feature>
<feature type="binding site" evidence="4">
    <location>
        <position position="176"/>
    </location>
    <ligand>
        <name>NADP(+)</name>
        <dbReference type="ChEBI" id="CHEBI:58349"/>
    </ligand>
</feature>
<evidence type="ECO:0000256" key="3">
    <source>
        <dbReference type="ARBA" id="ARBA00023277"/>
    </source>
</evidence>
<gene>
    <name evidence="4" type="primary">hldD</name>
    <name evidence="6" type="ORF">B1812_17360</name>
</gene>
<feature type="binding site" evidence="4">
    <location>
        <position position="186"/>
    </location>
    <ligand>
        <name>substrate</name>
    </ligand>
</feature>
<dbReference type="InterPro" id="IPR011912">
    <property type="entry name" value="Heptose_epim"/>
</dbReference>
<feature type="binding site" evidence="4">
    <location>
        <position position="193"/>
    </location>
    <ligand>
        <name>substrate</name>
    </ligand>
</feature>
<dbReference type="EC" id="5.1.3.20" evidence="4"/>
<sequence>MYLITGGAGFIGSNIAEALDASGDDVVIVDWLRDDPFKWRNIAKRRLADLVAPEDLPAFLDANRSKIEGIVHMGAISSTTETDVDAIARNNFRLSVDLWRFCAAAGLPLVYASSAATYGDGAQGFLDRFDEAYLAALRPLNPYGWSKHVFDRFALGSVKGREKAPPRWAGLKFFNVYGPNEYHKGGQRSVAAQLYDQIREQGSARLFRSDNPDYADGEQLRDFVWVGDCVEVVLWALKNPQAPSNLYNVGSGLARSFHDKAKIMFAALGQNANVEFINLPENLRGKYQYYTCASLEKLRAAGFQRPMTTLERGLQLYVRDYLASDDPFR</sequence>
<evidence type="ECO:0000259" key="5">
    <source>
        <dbReference type="Pfam" id="PF01370"/>
    </source>
</evidence>
<evidence type="ECO:0000256" key="1">
    <source>
        <dbReference type="ARBA" id="ARBA00022857"/>
    </source>
</evidence>
<dbReference type="STRING" id="655015.B1812_17360"/>
<dbReference type="GO" id="GO:0005975">
    <property type="term" value="P:carbohydrate metabolic process"/>
    <property type="evidence" value="ECO:0007669"/>
    <property type="project" value="UniProtKB-UniRule"/>
</dbReference>
<dbReference type="GO" id="GO:0097171">
    <property type="term" value="P:ADP-L-glycero-beta-D-manno-heptose biosynthetic process"/>
    <property type="evidence" value="ECO:0007669"/>
    <property type="project" value="UniProtKB-UniPathway"/>
</dbReference>
<evidence type="ECO:0000256" key="2">
    <source>
        <dbReference type="ARBA" id="ARBA00023235"/>
    </source>
</evidence>
<dbReference type="NCBIfam" id="TIGR02197">
    <property type="entry name" value="heptose_epim"/>
    <property type="match status" value="1"/>
</dbReference>
<feature type="active site" description="Proton acceptor" evidence="4">
    <location>
        <position position="184"/>
    </location>
</feature>
<comment type="catalytic activity">
    <reaction evidence="4">
        <text>ADP-D-glycero-beta-D-manno-heptose = ADP-L-glycero-beta-D-manno-heptose</text>
        <dbReference type="Rhea" id="RHEA:17577"/>
        <dbReference type="ChEBI" id="CHEBI:59967"/>
        <dbReference type="ChEBI" id="CHEBI:61506"/>
        <dbReference type="EC" id="5.1.3.20"/>
    </reaction>
</comment>
<feature type="binding site" evidence="4">
    <location>
        <position position="175"/>
    </location>
    <ligand>
        <name>substrate</name>
    </ligand>
</feature>
<dbReference type="EMBL" id="CP019948">
    <property type="protein sequence ID" value="ARN82560.1"/>
    <property type="molecule type" value="Genomic_DNA"/>
</dbReference>
<feature type="active site" description="Proton acceptor" evidence="4">
    <location>
        <position position="143"/>
    </location>
</feature>
<keyword evidence="2 4" id="KW-0413">Isomerase</keyword>
<proteinExistence type="inferred from homology"/>
<comment type="domain">
    <text evidence="4">Contains a large N-terminal NADP-binding domain, and a smaller C-terminal substrate-binding domain.</text>
</comment>
<feature type="binding site" evidence="4">
    <location>
        <position position="38"/>
    </location>
    <ligand>
        <name>NADP(+)</name>
        <dbReference type="ChEBI" id="CHEBI:58349"/>
    </ligand>
</feature>
<comment type="caution">
    <text evidence="4">Lacks conserved residue(s) required for the propagation of feature annotation.</text>
</comment>
<dbReference type="HAMAP" id="MF_01601">
    <property type="entry name" value="Heptose_epimerase"/>
    <property type="match status" value="1"/>
</dbReference>
<dbReference type="PANTHER" id="PTHR43103">
    <property type="entry name" value="NUCLEOSIDE-DIPHOSPHATE-SUGAR EPIMERASE"/>
    <property type="match status" value="1"/>
</dbReference>
<keyword evidence="3 4" id="KW-0119">Carbohydrate metabolism</keyword>
<accession>A0A1W6MY99</accession>
<dbReference type="Proteomes" id="UP000193978">
    <property type="component" value="Chromosome"/>
</dbReference>
<dbReference type="RefSeq" id="WP_085772690.1">
    <property type="nucleotide sequence ID" value="NZ_AP027149.1"/>
</dbReference>
<comment type="similarity">
    <text evidence="4">Belongs to the NAD(P)-dependent epimerase/dehydratase family. HldD subfamily.</text>
</comment>
<feature type="binding site" evidence="4">
    <location>
        <position position="147"/>
    </location>
    <ligand>
        <name>NADP(+)</name>
        <dbReference type="ChEBI" id="CHEBI:58349"/>
    </ligand>
</feature>
<feature type="binding site" evidence="4">
    <location>
        <begin position="10"/>
        <end position="11"/>
    </location>
    <ligand>
        <name>NADP(+)</name>
        <dbReference type="ChEBI" id="CHEBI:58349"/>
    </ligand>
</feature>
<name>A0A1W6MY99_9HYPH</name>
<dbReference type="SUPFAM" id="SSF51735">
    <property type="entry name" value="NAD(P)-binding Rossmann-fold domains"/>
    <property type="match status" value="1"/>
</dbReference>
<dbReference type="GO" id="GO:0050661">
    <property type="term" value="F:NADP binding"/>
    <property type="evidence" value="ECO:0007669"/>
    <property type="project" value="InterPro"/>
</dbReference>
<comment type="function">
    <text evidence="4">Catalyzes the interconversion between ADP-D-glycero-beta-D-manno-heptose and ADP-L-glycero-beta-D-manno-heptose via an epimerization at carbon 6 of the heptose.</text>
</comment>
<keyword evidence="7" id="KW-1185">Reference proteome</keyword>